<sequence length="434" mass="49284">MKSFKILNPIEISIESFEIDTKDIAWYKIIVKTCETRTWSVLRRYSEFDTLHSNIKSNIKGIKLPPKKIRKSDDFLQSRKNELEKYLNDVIEAVNENVPVELVKFLKLDLFEPYSVLYELAFLLKKIKKCIQLSSLQLNALLLISSDSDLYQEITQQFSQIKIVKIKGSSKCDLHYSSLSRENLAVSVAYFTSAHELSLHHCYAENIRGFDKLKGTLRVLSFEGQSKSISTVLANGDSSPWEMLTRVNFTKSKLNKVDLNMELCPNLENLNLAGNRLIDIENLETLMKLTILDLSHNGLTAPTFLSLGNISILNICGNQISSLKPVGRLLGLMTLNASKNEVDDIEETAHLNRLPMLTEIDFSENPIAQKLDYRTQVLARVPRRAQELIIDGIIPSQEELSMANIFCALRDAENKKITAPSSRRNFALETKTIL</sequence>
<accession>E4X579</accession>
<dbReference type="Pfam" id="PF00787">
    <property type="entry name" value="PX"/>
    <property type="match status" value="1"/>
</dbReference>
<dbReference type="PANTHER" id="PTHR46652:SF3">
    <property type="entry name" value="LEUCINE-RICH REPEAT-CONTAINING PROTEIN 9"/>
    <property type="match status" value="1"/>
</dbReference>
<dbReference type="SUPFAM" id="SSF52058">
    <property type="entry name" value="L domain-like"/>
    <property type="match status" value="1"/>
</dbReference>
<evidence type="ECO:0000256" key="2">
    <source>
        <dbReference type="ARBA" id="ARBA00022737"/>
    </source>
</evidence>
<dbReference type="EMBL" id="FN653025">
    <property type="protein sequence ID" value="CBY18448.1"/>
    <property type="molecule type" value="Genomic_DNA"/>
</dbReference>
<keyword evidence="1" id="KW-0433">Leucine-rich repeat</keyword>
<name>E4X579_OIKDI</name>
<keyword evidence="2" id="KW-0677">Repeat</keyword>
<dbReference type="CDD" id="cd06093">
    <property type="entry name" value="PX_domain"/>
    <property type="match status" value="1"/>
</dbReference>
<organism evidence="4">
    <name type="scientific">Oikopleura dioica</name>
    <name type="common">Tunicate</name>
    <dbReference type="NCBI Taxonomy" id="34765"/>
    <lineage>
        <taxon>Eukaryota</taxon>
        <taxon>Metazoa</taxon>
        <taxon>Chordata</taxon>
        <taxon>Tunicata</taxon>
        <taxon>Appendicularia</taxon>
        <taxon>Copelata</taxon>
        <taxon>Oikopleuridae</taxon>
        <taxon>Oikopleura</taxon>
    </lineage>
</organism>
<evidence type="ECO:0000259" key="3">
    <source>
        <dbReference type="PROSITE" id="PS50195"/>
    </source>
</evidence>
<gene>
    <name evidence="4" type="ORF">GSOID_T00002309001</name>
</gene>
<keyword evidence="5" id="KW-1185">Reference proteome</keyword>
<reference evidence="4" key="1">
    <citation type="journal article" date="2010" name="Science">
        <title>Plasticity of animal genome architecture unmasked by rapid evolution of a pelagic tunicate.</title>
        <authorList>
            <person name="Denoeud F."/>
            <person name="Henriet S."/>
            <person name="Mungpakdee S."/>
            <person name="Aury J.M."/>
            <person name="Da Silva C."/>
            <person name="Brinkmann H."/>
            <person name="Mikhaleva J."/>
            <person name="Olsen L.C."/>
            <person name="Jubin C."/>
            <person name="Canestro C."/>
            <person name="Bouquet J.M."/>
            <person name="Danks G."/>
            <person name="Poulain J."/>
            <person name="Campsteijn C."/>
            <person name="Adamski M."/>
            <person name="Cross I."/>
            <person name="Yadetie F."/>
            <person name="Muffato M."/>
            <person name="Louis A."/>
            <person name="Butcher S."/>
            <person name="Tsagkogeorga G."/>
            <person name="Konrad A."/>
            <person name="Singh S."/>
            <person name="Jensen M.F."/>
            <person name="Cong E.H."/>
            <person name="Eikeseth-Otteraa H."/>
            <person name="Noel B."/>
            <person name="Anthouard V."/>
            <person name="Porcel B.M."/>
            <person name="Kachouri-Lafond R."/>
            <person name="Nishino A."/>
            <person name="Ugolini M."/>
            <person name="Chourrout P."/>
            <person name="Nishida H."/>
            <person name="Aasland R."/>
            <person name="Huzurbazar S."/>
            <person name="Westhof E."/>
            <person name="Delsuc F."/>
            <person name="Lehrach H."/>
            <person name="Reinhardt R."/>
            <person name="Weissenbach J."/>
            <person name="Roy S.W."/>
            <person name="Artiguenave F."/>
            <person name="Postlethwait J.H."/>
            <person name="Manak J.R."/>
            <person name="Thompson E.M."/>
            <person name="Jaillon O."/>
            <person name="Du Pasquier L."/>
            <person name="Boudinot P."/>
            <person name="Liberles D.A."/>
            <person name="Volff J.N."/>
            <person name="Philippe H."/>
            <person name="Lenhard B."/>
            <person name="Roest Crollius H."/>
            <person name="Wincker P."/>
            <person name="Chourrout D."/>
        </authorList>
    </citation>
    <scope>NUCLEOTIDE SEQUENCE [LARGE SCALE GENOMIC DNA]</scope>
</reference>
<dbReference type="Proteomes" id="UP000001307">
    <property type="component" value="Unassembled WGS sequence"/>
</dbReference>
<dbReference type="InterPro" id="IPR032675">
    <property type="entry name" value="LRR_dom_sf"/>
</dbReference>
<dbReference type="InterPro" id="IPR001611">
    <property type="entry name" value="Leu-rich_rpt"/>
</dbReference>
<evidence type="ECO:0000256" key="1">
    <source>
        <dbReference type="ARBA" id="ARBA00022614"/>
    </source>
</evidence>
<dbReference type="InParanoid" id="E4X579"/>
<dbReference type="Gene3D" id="3.30.1520.10">
    <property type="entry name" value="Phox-like domain"/>
    <property type="match status" value="1"/>
</dbReference>
<dbReference type="Gene3D" id="3.80.10.10">
    <property type="entry name" value="Ribonuclease Inhibitor"/>
    <property type="match status" value="2"/>
</dbReference>
<proteinExistence type="predicted"/>
<dbReference type="InterPro" id="IPR050836">
    <property type="entry name" value="SDS22/Internalin_LRR"/>
</dbReference>
<protein>
    <recommendedName>
        <fullName evidence="3">PX domain-containing protein</fullName>
    </recommendedName>
</protein>
<dbReference type="PANTHER" id="PTHR46652">
    <property type="entry name" value="LEUCINE-RICH REPEAT AND IQ DOMAIN-CONTAINING PROTEIN 1-RELATED"/>
    <property type="match status" value="1"/>
</dbReference>
<dbReference type="AlphaFoldDB" id="E4X579"/>
<dbReference type="OrthoDB" id="430293at2759"/>
<feature type="domain" description="PX" evidence="3">
    <location>
        <begin position="1"/>
        <end position="113"/>
    </location>
</feature>
<dbReference type="InterPro" id="IPR036871">
    <property type="entry name" value="PX_dom_sf"/>
</dbReference>
<evidence type="ECO:0000313" key="4">
    <source>
        <dbReference type="EMBL" id="CBY18448.1"/>
    </source>
</evidence>
<dbReference type="InterPro" id="IPR025875">
    <property type="entry name" value="Leu-rich_rpt_4"/>
</dbReference>
<dbReference type="SMART" id="SM00312">
    <property type="entry name" value="PX"/>
    <property type="match status" value="1"/>
</dbReference>
<dbReference type="GO" id="GO:0035091">
    <property type="term" value="F:phosphatidylinositol binding"/>
    <property type="evidence" value="ECO:0007669"/>
    <property type="project" value="InterPro"/>
</dbReference>
<dbReference type="Pfam" id="PF12799">
    <property type="entry name" value="LRR_4"/>
    <property type="match status" value="1"/>
</dbReference>
<dbReference type="SUPFAM" id="SSF64268">
    <property type="entry name" value="PX domain"/>
    <property type="match status" value="1"/>
</dbReference>
<dbReference type="PROSITE" id="PS51450">
    <property type="entry name" value="LRR"/>
    <property type="match status" value="1"/>
</dbReference>
<evidence type="ECO:0000313" key="5">
    <source>
        <dbReference type="Proteomes" id="UP000001307"/>
    </source>
</evidence>
<dbReference type="InterPro" id="IPR001683">
    <property type="entry name" value="PX_dom"/>
</dbReference>
<dbReference type="PROSITE" id="PS50195">
    <property type="entry name" value="PX"/>
    <property type="match status" value="1"/>
</dbReference>